<dbReference type="GO" id="GO:0015031">
    <property type="term" value="P:protein transport"/>
    <property type="evidence" value="ECO:0007669"/>
    <property type="project" value="UniProtKB-KW"/>
</dbReference>
<feature type="transmembrane region" description="Helical" evidence="12">
    <location>
        <begin position="274"/>
        <end position="293"/>
    </location>
</feature>
<feature type="transmembrane region" description="Helical" evidence="12">
    <location>
        <begin position="244"/>
        <end position="262"/>
    </location>
</feature>
<feature type="compositionally biased region" description="Basic and acidic residues" evidence="11">
    <location>
        <begin position="382"/>
        <end position="396"/>
    </location>
</feature>
<dbReference type="GO" id="GO:0046923">
    <property type="term" value="F:ER retention sequence binding"/>
    <property type="evidence" value="ECO:0007669"/>
    <property type="project" value="InterPro"/>
</dbReference>
<dbReference type="OrthoDB" id="7694678at2759"/>
<evidence type="ECO:0000256" key="1">
    <source>
        <dbReference type="ARBA" id="ARBA00004477"/>
    </source>
</evidence>
<dbReference type="GO" id="GO:0006621">
    <property type="term" value="P:protein retention in ER lumen"/>
    <property type="evidence" value="ECO:0007669"/>
    <property type="project" value="InterPro"/>
</dbReference>
<evidence type="ECO:0000256" key="10">
    <source>
        <dbReference type="ARBA" id="ARBA00023170"/>
    </source>
</evidence>
<evidence type="ECO:0000256" key="9">
    <source>
        <dbReference type="ARBA" id="ARBA00023136"/>
    </source>
</evidence>
<keyword evidence="4 12" id="KW-0812">Transmembrane</keyword>
<comment type="subcellular location">
    <subcellularLocation>
        <location evidence="1">Endoplasmic reticulum membrane</location>
        <topology evidence="1">Multi-pass membrane protein</topology>
    </subcellularLocation>
</comment>
<dbReference type="Proteomes" id="UP000030106">
    <property type="component" value="Unassembled WGS sequence"/>
</dbReference>
<dbReference type="HOGENOM" id="CLU_041571_0_0_1"/>
<feature type="transmembrane region" description="Helical" evidence="12">
    <location>
        <begin position="150"/>
        <end position="170"/>
    </location>
</feature>
<evidence type="ECO:0000256" key="3">
    <source>
        <dbReference type="ARBA" id="ARBA00022448"/>
    </source>
</evidence>
<evidence type="ECO:0000256" key="2">
    <source>
        <dbReference type="ARBA" id="ARBA00010120"/>
    </source>
</evidence>
<keyword evidence="8 12" id="KW-1133">Transmembrane helix</keyword>
<dbReference type="InterPro" id="IPR000133">
    <property type="entry name" value="ER_ret_rcpt"/>
</dbReference>
<dbReference type="eggNOG" id="KOG3106">
    <property type="taxonomic scope" value="Eukaryota"/>
</dbReference>
<protein>
    <submittedName>
        <fullName evidence="13">ER lumen protein retaining receptor</fullName>
    </submittedName>
</protein>
<keyword evidence="6" id="KW-0931">ER-Golgi transport</keyword>
<evidence type="ECO:0000256" key="7">
    <source>
        <dbReference type="ARBA" id="ARBA00022927"/>
    </source>
</evidence>
<keyword evidence="5" id="KW-0256">Endoplasmic reticulum</keyword>
<evidence type="ECO:0000256" key="11">
    <source>
        <dbReference type="SAM" id="MobiDB-lite"/>
    </source>
</evidence>
<proteinExistence type="inferred from homology"/>
<keyword evidence="9 12" id="KW-0472">Membrane</keyword>
<evidence type="ECO:0000256" key="6">
    <source>
        <dbReference type="ARBA" id="ARBA00022892"/>
    </source>
</evidence>
<dbReference type="Pfam" id="PF00810">
    <property type="entry name" value="ER_lumen_recept"/>
    <property type="match status" value="1"/>
</dbReference>
<dbReference type="STRING" id="1245745.A0A0A2VMZ5"/>
<gene>
    <name evidence="13" type="ORF">BBAD15_g5404</name>
</gene>
<keyword evidence="10 13" id="KW-0675">Receptor</keyword>
<dbReference type="PRINTS" id="PR00660">
    <property type="entry name" value="ERLUMENR"/>
</dbReference>
<evidence type="ECO:0000256" key="8">
    <source>
        <dbReference type="ARBA" id="ARBA00022989"/>
    </source>
</evidence>
<accession>A0A0A2VMZ5</accession>
<comment type="caution">
    <text evidence="13">The sequence shown here is derived from an EMBL/GenBank/DDBJ whole genome shotgun (WGS) entry which is preliminary data.</text>
</comment>
<evidence type="ECO:0000313" key="13">
    <source>
        <dbReference type="EMBL" id="KGQ09261.1"/>
    </source>
</evidence>
<organism evidence="13 14">
    <name type="scientific">Beauveria bassiana D1-5</name>
    <dbReference type="NCBI Taxonomy" id="1245745"/>
    <lineage>
        <taxon>Eukaryota</taxon>
        <taxon>Fungi</taxon>
        <taxon>Dikarya</taxon>
        <taxon>Ascomycota</taxon>
        <taxon>Pezizomycotina</taxon>
        <taxon>Sordariomycetes</taxon>
        <taxon>Hypocreomycetidae</taxon>
        <taxon>Hypocreales</taxon>
        <taxon>Cordycipitaceae</taxon>
        <taxon>Beauveria</taxon>
    </lineage>
</organism>
<evidence type="ECO:0000256" key="12">
    <source>
        <dbReference type="SAM" id="Phobius"/>
    </source>
</evidence>
<feature type="transmembrane region" description="Helical" evidence="12">
    <location>
        <begin position="209"/>
        <end position="232"/>
    </location>
</feature>
<feature type="region of interest" description="Disordered" evidence="11">
    <location>
        <begin position="328"/>
        <end position="427"/>
    </location>
</feature>
<keyword evidence="3" id="KW-0813">Transport</keyword>
<dbReference type="EMBL" id="ANFO01000479">
    <property type="protein sequence ID" value="KGQ09261.1"/>
    <property type="molecule type" value="Genomic_DNA"/>
</dbReference>
<dbReference type="AlphaFoldDB" id="A0A0A2VMZ5"/>
<comment type="similarity">
    <text evidence="2">Belongs to the ERD2 family.</text>
</comment>
<dbReference type="GO" id="GO:0005789">
    <property type="term" value="C:endoplasmic reticulum membrane"/>
    <property type="evidence" value="ECO:0007669"/>
    <property type="project" value="UniProtKB-SubCell"/>
</dbReference>
<dbReference type="PANTHER" id="PTHR10585">
    <property type="entry name" value="ER LUMEN PROTEIN RETAINING RECEPTOR"/>
    <property type="match status" value="1"/>
</dbReference>
<feature type="transmembrane region" description="Helical" evidence="12">
    <location>
        <begin position="182"/>
        <end position="203"/>
    </location>
</feature>
<name>A0A0A2VMZ5_BEABA</name>
<evidence type="ECO:0000256" key="4">
    <source>
        <dbReference type="ARBA" id="ARBA00022692"/>
    </source>
</evidence>
<reference evidence="13 14" key="1">
    <citation type="submission" date="2012-10" db="EMBL/GenBank/DDBJ databases">
        <title>Genome sequencing and analysis of entomopathogenic fungi Beauveria bassiana D1-5.</title>
        <authorList>
            <person name="Li Q."/>
            <person name="Wang L."/>
            <person name="Zhang Z."/>
            <person name="Wang Q."/>
            <person name="Ren J."/>
            <person name="Wang M."/>
            <person name="Xu W."/>
            <person name="Wang J."/>
            <person name="Lu Y."/>
            <person name="Du Q."/>
            <person name="Sun Z."/>
        </authorList>
    </citation>
    <scope>NUCLEOTIDE SEQUENCE [LARGE SCALE GENOMIC DNA]</scope>
    <source>
        <strain evidence="13 14">D1-5</strain>
    </source>
</reference>
<sequence length="427" mass="47545">MPGQAIHPTRYMYLPAAGLHLCRHHYNLAPIHGRAQLGAQLAFSRPPPCQPALAANVASFKTPKLKLAVAGDTAVLSPHPSPSPAVAHLRSIFRILGDLSHMASKGILIFAIHNNRSAEGVSLITQILYALVFCTRYLDLFRTTSAWNVIFKIVYILTSFYILGVMQWVFPRSRERELSWKLGAIILGGSAALSPFVMLVLMAKDKWGFFSWMWSFSEILESVCVLPQLLLLRQTTVPTVIDSFYLVALGSYRALYCLNWFLRMFDDHKPEAISVIFGIIQTALYADFAWVYYTRQRVKLRGGGVVDADDLRNGWLVQRIFGRTLGQHNEEHDEEAGLNNDEQRGGRPKWGSRGISVSADEGVFEDEEHGEGSQGLDDAVDPDAKMQDPDDLAKALDDDDEAEDAPLRGQSSSQTPAGIRGGDEWRD</sequence>
<keyword evidence="7" id="KW-0653">Protein transport</keyword>
<evidence type="ECO:0000256" key="5">
    <source>
        <dbReference type="ARBA" id="ARBA00022824"/>
    </source>
</evidence>
<evidence type="ECO:0000313" key="14">
    <source>
        <dbReference type="Proteomes" id="UP000030106"/>
    </source>
</evidence>
<dbReference type="GO" id="GO:0016192">
    <property type="term" value="P:vesicle-mediated transport"/>
    <property type="evidence" value="ECO:0007669"/>
    <property type="project" value="UniProtKB-KW"/>
</dbReference>